<dbReference type="EMBL" id="CP046244">
    <property type="protein sequence ID" value="QGP92143.1"/>
    <property type="molecule type" value="Genomic_DNA"/>
</dbReference>
<dbReference type="GO" id="GO:0003700">
    <property type="term" value="F:DNA-binding transcription factor activity"/>
    <property type="evidence" value="ECO:0007669"/>
    <property type="project" value="InterPro"/>
</dbReference>
<dbReference type="InterPro" id="IPR036388">
    <property type="entry name" value="WH-like_DNA-bd_sf"/>
</dbReference>
<proteinExistence type="predicted"/>
<dbReference type="SUPFAM" id="SSF46785">
    <property type="entry name" value="Winged helix' DNA-binding domain"/>
    <property type="match status" value="1"/>
</dbReference>
<dbReference type="PANTHER" id="PTHR33164:SF43">
    <property type="entry name" value="HTH-TYPE TRANSCRIPTIONAL REPRESSOR YETL"/>
    <property type="match status" value="1"/>
</dbReference>
<dbReference type="PRINTS" id="PR00598">
    <property type="entry name" value="HTHMARR"/>
</dbReference>
<keyword evidence="3" id="KW-1185">Reference proteome</keyword>
<dbReference type="InterPro" id="IPR036390">
    <property type="entry name" value="WH_DNA-bd_sf"/>
</dbReference>
<dbReference type="OrthoDB" id="49580at2"/>
<protein>
    <submittedName>
        <fullName evidence="2">MarR family protein</fullName>
    </submittedName>
</protein>
<organism evidence="2 3">
    <name type="scientific">Neomoorella glycerini</name>
    <dbReference type="NCBI Taxonomy" id="55779"/>
    <lineage>
        <taxon>Bacteria</taxon>
        <taxon>Bacillati</taxon>
        <taxon>Bacillota</taxon>
        <taxon>Clostridia</taxon>
        <taxon>Neomoorellales</taxon>
        <taxon>Neomoorellaceae</taxon>
        <taxon>Neomoorella</taxon>
    </lineage>
</organism>
<dbReference type="Pfam" id="PF01047">
    <property type="entry name" value="MarR"/>
    <property type="match status" value="1"/>
</dbReference>
<dbReference type="SMART" id="SM00347">
    <property type="entry name" value="HTH_MARR"/>
    <property type="match status" value="1"/>
</dbReference>
<dbReference type="Gene3D" id="1.10.10.10">
    <property type="entry name" value="Winged helix-like DNA-binding domain superfamily/Winged helix DNA-binding domain"/>
    <property type="match status" value="1"/>
</dbReference>
<feature type="domain" description="HTH marR-type" evidence="1">
    <location>
        <begin position="4"/>
        <end position="142"/>
    </location>
</feature>
<evidence type="ECO:0000313" key="3">
    <source>
        <dbReference type="Proteomes" id="UP000425916"/>
    </source>
</evidence>
<accession>A0A6I5ZQA9</accession>
<dbReference type="RefSeq" id="WP_156272749.1">
    <property type="nucleotide sequence ID" value="NZ_CP046244.1"/>
</dbReference>
<dbReference type="GO" id="GO:0006950">
    <property type="term" value="P:response to stress"/>
    <property type="evidence" value="ECO:0007669"/>
    <property type="project" value="TreeGrafter"/>
</dbReference>
<gene>
    <name evidence="2" type="ORF">MGLY_15010</name>
</gene>
<dbReference type="InterPro" id="IPR039422">
    <property type="entry name" value="MarR/SlyA-like"/>
</dbReference>
<sequence length="143" mass="16236">MTGGHDLEEITVSLVDALWQFWRMWRQVSHPVRKGKITPEQYWLLKRLKHGGPLNIGELAEGLGITSSSATTATKRLAKMGLVRRVRQKEDERVVTVELTSAGLEMLEQWASEQRAALASLLMPLTLEERILLLKLIRKVNPL</sequence>
<name>A0A6I5ZQA9_9FIRM</name>
<evidence type="ECO:0000313" key="2">
    <source>
        <dbReference type="EMBL" id="QGP92143.1"/>
    </source>
</evidence>
<reference evidence="2 3" key="1">
    <citation type="submission" date="2019-11" db="EMBL/GenBank/DDBJ databases">
        <title>Genome sequence of Moorella glycerini DSM11254.</title>
        <authorList>
            <person name="Poehlein A."/>
            <person name="Boeer T."/>
            <person name="Daniel R."/>
        </authorList>
    </citation>
    <scope>NUCLEOTIDE SEQUENCE [LARGE SCALE GENOMIC DNA]</scope>
    <source>
        <strain evidence="2 3">DSM 11254</strain>
    </source>
</reference>
<dbReference type="InterPro" id="IPR000835">
    <property type="entry name" value="HTH_MarR-typ"/>
</dbReference>
<evidence type="ECO:0000259" key="1">
    <source>
        <dbReference type="PROSITE" id="PS50995"/>
    </source>
</evidence>
<dbReference type="PROSITE" id="PS50995">
    <property type="entry name" value="HTH_MARR_2"/>
    <property type="match status" value="1"/>
</dbReference>
<dbReference type="AlphaFoldDB" id="A0A6I5ZQA9"/>
<dbReference type="PANTHER" id="PTHR33164">
    <property type="entry name" value="TRANSCRIPTIONAL REGULATOR, MARR FAMILY"/>
    <property type="match status" value="1"/>
</dbReference>
<dbReference type="Proteomes" id="UP000425916">
    <property type="component" value="Chromosome"/>
</dbReference>